<dbReference type="EMBL" id="CP009111">
    <property type="protein sequence ID" value="ANS30985.1"/>
    <property type="molecule type" value="Genomic_DNA"/>
</dbReference>
<sequence>MTSTGGRRRVRLPEGLTGSRELHELVATRPEETGQVVVGFETDRGLRVQALTAAGYQVYAVNPLAVARRVTRDGLSNSHAMAAFVGYEALVRLGSSSSHHPRDAATRNASGASLVVMGDLGGGDRTFPLQHAHAFSVTNHAAIWARELNPSLVRRCST</sequence>
<protein>
    <submittedName>
        <fullName evidence="1">Uncharacterized protein</fullName>
    </submittedName>
</protein>
<accession>A0A1B1KED4</accession>
<proteinExistence type="predicted"/>
<dbReference type="AlphaFoldDB" id="A0A1B1KED4"/>
<name>A0A1B1KED4_RHOOP</name>
<dbReference type="Proteomes" id="UP000186108">
    <property type="component" value="Chromosome"/>
</dbReference>
<reference evidence="1 2" key="1">
    <citation type="submission" date="2014-07" db="EMBL/GenBank/DDBJ databases">
        <authorList>
            <person name="Zhang J.E."/>
            <person name="Yang H."/>
            <person name="Guo J."/>
            <person name="Deng Z."/>
            <person name="Luo H."/>
            <person name="Luo M."/>
            <person name="Zhao B."/>
        </authorList>
    </citation>
    <scope>NUCLEOTIDE SEQUENCE [LARGE SCALE GENOMIC DNA]</scope>
    <source>
        <strain evidence="1 2">1CP</strain>
    </source>
</reference>
<gene>
    <name evidence="1" type="ORF">R1CP_31805</name>
</gene>
<organism evidence="1 2">
    <name type="scientific">Rhodococcus opacus</name>
    <name type="common">Nocardia opaca</name>
    <dbReference type="NCBI Taxonomy" id="37919"/>
    <lineage>
        <taxon>Bacteria</taxon>
        <taxon>Bacillati</taxon>
        <taxon>Actinomycetota</taxon>
        <taxon>Actinomycetes</taxon>
        <taxon>Mycobacteriales</taxon>
        <taxon>Nocardiaceae</taxon>
        <taxon>Rhodococcus</taxon>
    </lineage>
</organism>
<evidence type="ECO:0000313" key="2">
    <source>
        <dbReference type="Proteomes" id="UP000186108"/>
    </source>
</evidence>
<evidence type="ECO:0000313" key="1">
    <source>
        <dbReference type="EMBL" id="ANS30985.1"/>
    </source>
</evidence>